<dbReference type="Gene3D" id="3.30.1490.190">
    <property type="match status" value="1"/>
</dbReference>
<dbReference type="GO" id="GO:0003700">
    <property type="term" value="F:DNA-binding transcription factor activity"/>
    <property type="evidence" value="ECO:0007669"/>
    <property type="project" value="InterPro"/>
</dbReference>
<dbReference type="PANTHER" id="PTHR33202:SF6">
    <property type="entry name" value="ZINC UPTAKE REGULATION PROTEIN"/>
    <property type="match status" value="1"/>
</dbReference>
<dbReference type="AlphaFoldDB" id="R4YJ90"/>
<dbReference type="CDD" id="cd07153">
    <property type="entry name" value="Fur_like"/>
    <property type="match status" value="1"/>
</dbReference>
<proteinExistence type="inferred from homology"/>
<evidence type="ECO:0000256" key="6">
    <source>
        <dbReference type="ARBA" id="ARBA00023163"/>
    </source>
</evidence>
<dbReference type="SUPFAM" id="SSF46785">
    <property type="entry name" value="Winged helix' DNA-binding domain"/>
    <property type="match status" value="1"/>
</dbReference>
<dbReference type="STRING" id="698738.OLEAN_C00400"/>
<dbReference type="OrthoDB" id="9801127at2"/>
<feature type="binding site" evidence="7">
    <location>
        <position position="151"/>
    </location>
    <ligand>
        <name>Zn(2+)</name>
        <dbReference type="ChEBI" id="CHEBI:29105"/>
    </ligand>
</feature>
<dbReference type="GO" id="GO:0045892">
    <property type="term" value="P:negative regulation of DNA-templated transcription"/>
    <property type="evidence" value="ECO:0007669"/>
    <property type="project" value="TreeGrafter"/>
</dbReference>
<evidence type="ECO:0000256" key="7">
    <source>
        <dbReference type="PIRSR" id="PIRSR602481-1"/>
    </source>
</evidence>
<dbReference type="Gene3D" id="1.10.10.10">
    <property type="entry name" value="Winged helix-like DNA-binding domain superfamily/Winged helix DNA-binding domain"/>
    <property type="match status" value="1"/>
</dbReference>
<sequence>MSAAAYHPHDHQGCINTALQQAATLCAEQGVRLTPIRKRVLELVWQNHKPMGAYDLLPALAADGFNSAPPTVYRALDFLLDLGLVHRLASLNAFIGCSHPGHEHESCFLICKHCGKAHEMNVEPWFTALTDAAKAQGFQVEHQLTEVVGICPLCSAEPDRESRDES</sequence>
<evidence type="ECO:0000313" key="9">
    <source>
        <dbReference type="Proteomes" id="UP000032749"/>
    </source>
</evidence>
<evidence type="ECO:0000256" key="1">
    <source>
        <dbReference type="ARBA" id="ARBA00007957"/>
    </source>
</evidence>
<dbReference type="InterPro" id="IPR036388">
    <property type="entry name" value="WH-like_DNA-bd_sf"/>
</dbReference>
<protein>
    <submittedName>
        <fullName evidence="8">Transcriptional repressor of Zn transport system</fullName>
    </submittedName>
</protein>
<name>R4YJ90_OLEAN</name>
<keyword evidence="7" id="KW-0479">Metal-binding</keyword>
<dbReference type="KEGG" id="oai:OLEAN_C00400"/>
<dbReference type="InterPro" id="IPR002481">
    <property type="entry name" value="FUR"/>
</dbReference>
<dbReference type="GO" id="GO:1900376">
    <property type="term" value="P:regulation of secondary metabolite biosynthetic process"/>
    <property type="evidence" value="ECO:0007669"/>
    <property type="project" value="TreeGrafter"/>
</dbReference>
<keyword evidence="6" id="KW-0804">Transcription</keyword>
<keyword evidence="4" id="KW-0805">Transcription regulation</keyword>
<keyword evidence="9" id="KW-1185">Reference proteome</keyword>
<dbReference type="Pfam" id="PF01475">
    <property type="entry name" value="FUR"/>
    <property type="match status" value="1"/>
</dbReference>
<feature type="binding site" evidence="7">
    <location>
        <position position="114"/>
    </location>
    <ligand>
        <name>Zn(2+)</name>
        <dbReference type="ChEBI" id="CHEBI:29105"/>
    </ligand>
</feature>
<gene>
    <name evidence="8" type="primary">zur</name>
    <name evidence="8" type="ORF">OLEAN_C00400</name>
</gene>
<keyword evidence="3 7" id="KW-0862">Zinc</keyword>
<dbReference type="InterPro" id="IPR036390">
    <property type="entry name" value="WH_DNA-bd_sf"/>
</dbReference>
<dbReference type="Proteomes" id="UP000032749">
    <property type="component" value="Chromosome"/>
</dbReference>
<comment type="similarity">
    <text evidence="1">Belongs to the Fur family.</text>
</comment>
<organism evidence="8 9">
    <name type="scientific">Oleispira antarctica RB-8</name>
    <dbReference type="NCBI Taxonomy" id="698738"/>
    <lineage>
        <taxon>Bacteria</taxon>
        <taxon>Pseudomonadati</taxon>
        <taxon>Pseudomonadota</taxon>
        <taxon>Gammaproteobacteria</taxon>
        <taxon>Oceanospirillales</taxon>
        <taxon>Oceanospirillaceae</taxon>
        <taxon>Oleispira</taxon>
    </lineage>
</organism>
<comment type="cofactor">
    <cofactor evidence="7">
        <name>Zn(2+)</name>
        <dbReference type="ChEBI" id="CHEBI:29105"/>
    </cofactor>
    <text evidence="7">Binds 1 zinc ion per subunit.</text>
</comment>
<evidence type="ECO:0000256" key="4">
    <source>
        <dbReference type="ARBA" id="ARBA00023015"/>
    </source>
</evidence>
<dbReference type="EMBL" id="FO203512">
    <property type="protein sequence ID" value="CCK74216.1"/>
    <property type="molecule type" value="Genomic_DNA"/>
</dbReference>
<dbReference type="PANTHER" id="PTHR33202">
    <property type="entry name" value="ZINC UPTAKE REGULATION PROTEIN"/>
    <property type="match status" value="1"/>
</dbReference>
<evidence type="ECO:0000256" key="5">
    <source>
        <dbReference type="ARBA" id="ARBA00023125"/>
    </source>
</evidence>
<evidence type="ECO:0000313" key="8">
    <source>
        <dbReference type="EMBL" id="CCK74216.1"/>
    </source>
</evidence>
<feature type="binding site" evidence="7">
    <location>
        <position position="154"/>
    </location>
    <ligand>
        <name>Zn(2+)</name>
        <dbReference type="ChEBI" id="CHEBI:29105"/>
    </ligand>
</feature>
<evidence type="ECO:0000256" key="3">
    <source>
        <dbReference type="ARBA" id="ARBA00022833"/>
    </source>
</evidence>
<keyword evidence="5" id="KW-0238">DNA-binding</keyword>
<dbReference type="GO" id="GO:0008270">
    <property type="term" value="F:zinc ion binding"/>
    <property type="evidence" value="ECO:0007669"/>
    <property type="project" value="TreeGrafter"/>
</dbReference>
<reference evidence="8 9" key="1">
    <citation type="journal article" date="2013" name="Nat. Commun.">
        <title>Genome sequence and functional genomic analysis of the oil-degrading bacterium Oleispira antarctica.</title>
        <authorList>
            <person name="Kube M."/>
            <person name="Chernikova T.N."/>
            <person name="Al-Ramahi Y."/>
            <person name="Beloqui A."/>
            <person name="Lopez-Cortez N."/>
            <person name="Guazzaroni M.E."/>
            <person name="Heipieper H.J."/>
            <person name="Klages S."/>
            <person name="Kotsyurbenko O.R."/>
            <person name="Langer I."/>
            <person name="Nechitaylo T.Y."/>
            <person name="Lunsdorf H."/>
            <person name="Fernandez M."/>
            <person name="Juarez S."/>
            <person name="Ciordia S."/>
            <person name="Singer A."/>
            <person name="Kagan O."/>
            <person name="Egorova O."/>
            <person name="Petit P.A."/>
            <person name="Stogios P."/>
            <person name="Kim Y."/>
            <person name="Tchigvintsev A."/>
            <person name="Flick R."/>
            <person name="Denaro R."/>
            <person name="Genovese M."/>
            <person name="Albar J.P."/>
            <person name="Reva O.N."/>
            <person name="Martinez-Gomariz M."/>
            <person name="Tran H."/>
            <person name="Ferrer M."/>
            <person name="Savchenko A."/>
            <person name="Yakunin A.F."/>
            <person name="Yakimov M.M."/>
            <person name="Golyshina O.V."/>
            <person name="Reinhardt R."/>
            <person name="Golyshin P.N."/>
        </authorList>
    </citation>
    <scope>NUCLEOTIDE SEQUENCE [LARGE SCALE GENOMIC DNA]</scope>
</reference>
<dbReference type="HOGENOM" id="CLU_096072_2_1_6"/>
<evidence type="ECO:0000256" key="2">
    <source>
        <dbReference type="ARBA" id="ARBA00022491"/>
    </source>
</evidence>
<dbReference type="GO" id="GO:0005829">
    <property type="term" value="C:cytosol"/>
    <property type="evidence" value="ECO:0007669"/>
    <property type="project" value="TreeGrafter"/>
</dbReference>
<dbReference type="InterPro" id="IPR043135">
    <property type="entry name" value="Fur_C"/>
</dbReference>
<feature type="binding site" evidence="7">
    <location>
        <position position="111"/>
    </location>
    <ligand>
        <name>Zn(2+)</name>
        <dbReference type="ChEBI" id="CHEBI:29105"/>
    </ligand>
</feature>
<dbReference type="GO" id="GO:0000976">
    <property type="term" value="F:transcription cis-regulatory region binding"/>
    <property type="evidence" value="ECO:0007669"/>
    <property type="project" value="TreeGrafter"/>
</dbReference>
<accession>R4YJ90</accession>
<keyword evidence="2" id="KW-0678">Repressor</keyword>
<dbReference type="PATRIC" id="fig|698738.3.peg.40"/>